<evidence type="ECO:0000313" key="2">
    <source>
        <dbReference type="EMBL" id="EHP68370.1"/>
    </source>
</evidence>
<dbReference type="InterPro" id="IPR000825">
    <property type="entry name" value="SUF_FeS_clus_asmbl_SufBD_core"/>
</dbReference>
<dbReference type="AlphaFoldDB" id="H2C894"/>
<dbReference type="eggNOG" id="arCOG01715">
    <property type="taxonomic scope" value="Archaea"/>
</dbReference>
<dbReference type="InterPro" id="IPR055346">
    <property type="entry name" value="Fe-S_cluster_assembly_SufBD"/>
</dbReference>
<dbReference type="Pfam" id="PF01458">
    <property type="entry name" value="SUFBD_core"/>
    <property type="match status" value="1"/>
</dbReference>
<dbReference type="STRING" id="671065.MetMK1DRAFT_00028020"/>
<dbReference type="HOGENOM" id="CLU_736928_0_0_2"/>
<evidence type="ECO:0000313" key="3">
    <source>
        <dbReference type="Proteomes" id="UP000003980"/>
    </source>
</evidence>
<dbReference type="EMBL" id="JH597770">
    <property type="protein sequence ID" value="EHP68370.1"/>
    <property type="molecule type" value="Genomic_DNA"/>
</dbReference>
<sequence>MPVVDPESLSAYIRALDSPYEREELFRKYLAMPYQVVNDSPTIKHYTEWSNFEKLNLNLRERKSSINTPIAEGYETYQVVNNVLLRGEVRDGIKCGIVRPEDHKLAALVLSSSRVISIRSGGKFFIYNSCEEGLFCPVAVEVKVPEGETADVVYYSRSIGRAMTGGVISLEVPKGSSLSFSMIGDGRNSFDYTFAKGRVEGEISSSLFSAGYSTGHMEYRVELEEEAIAKFSAKALGLDNNNVSLLANVNHAGKRSSSNGILKAVASGSSYTVIRGDAVIGENALDASTTIIGKALIVGEEAKAVVAPMLEVKTGKIITAKHSASASKVNDDLIFYLQSRGFDRRSAEGLIIRGFLTDEGDNELIRKLVEAAIAGMGY</sequence>
<protein>
    <submittedName>
        <fullName evidence="2">ABC-type transport system involved in Fe-S cluster assembly, permease component</fullName>
    </submittedName>
</protein>
<dbReference type="OrthoDB" id="300624at2157"/>
<dbReference type="InterPro" id="IPR037284">
    <property type="entry name" value="SUF_FeS_clus_asmbl_SufBD_sf"/>
</dbReference>
<keyword evidence="3" id="KW-1185">Reference proteome</keyword>
<organism evidence="2 3">
    <name type="scientific">Metallosphaera yellowstonensis MK1</name>
    <dbReference type="NCBI Taxonomy" id="671065"/>
    <lineage>
        <taxon>Archaea</taxon>
        <taxon>Thermoproteota</taxon>
        <taxon>Thermoprotei</taxon>
        <taxon>Sulfolobales</taxon>
        <taxon>Sulfolobaceae</taxon>
        <taxon>Metallosphaera</taxon>
    </lineage>
</organism>
<name>H2C894_9CREN</name>
<dbReference type="Proteomes" id="UP000003980">
    <property type="component" value="Unassembled WGS sequence"/>
</dbReference>
<dbReference type="PANTHER" id="PTHR43575:SF1">
    <property type="entry name" value="PROTEIN ABCI7, CHLOROPLASTIC"/>
    <property type="match status" value="1"/>
</dbReference>
<dbReference type="PANTHER" id="PTHR43575">
    <property type="entry name" value="PROTEIN ABCI7, CHLOROPLASTIC"/>
    <property type="match status" value="1"/>
</dbReference>
<evidence type="ECO:0000259" key="1">
    <source>
        <dbReference type="Pfam" id="PF01458"/>
    </source>
</evidence>
<gene>
    <name evidence="2" type="ORF">MetMK1DRAFT_00028020</name>
</gene>
<accession>H2C894</accession>
<dbReference type="RefSeq" id="WP_009074702.1">
    <property type="nucleotide sequence ID" value="NZ_JH597770.1"/>
</dbReference>
<reference evidence="2 3" key="1">
    <citation type="submission" date="2012-01" db="EMBL/GenBank/DDBJ databases">
        <title>Improved High-Quality Draft sequence of Metallosphaera yellowstonensis MK1.</title>
        <authorList>
            <consortium name="US DOE Joint Genome Institute"/>
            <person name="Lucas S."/>
            <person name="Han J."/>
            <person name="Cheng J.-F."/>
            <person name="Goodwin L."/>
            <person name="Pitluck S."/>
            <person name="Peters L."/>
            <person name="Teshima H."/>
            <person name="Detter J.C."/>
            <person name="Han C."/>
            <person name="Tapia R."/>
            <person name="Land M."/>
            <person name="Hauser L."/>
            <person name="Kyrpides N."/>
            <person name="Kozubal M."/>
            <person name="Macur R.E."/>
            <person name="Jay Z."/>
            <person name="Inskeep W."/>
            <person name="Woyke T."/>
        </authorList>
    </citation>
    <scope>NUCLEOTIDE SEQUENCE [LARGE SCALE GENOMIC DNA]</scope>
    <source>
        <strain evidence="2 3">MK1</strain>
    </source>
</reference>
<feature type="domain" description="SUF system FeS cluster assembly SufBD core" evidence="1">
    <location>
        <begin position="140"/>
        <end position="355"/>
    </location>
</feature>
<dbReference type="GO" id="GO:0016226">
    <property type="term" value="P:iron-sulfur cluster assembly"/>
    <property type="evidence" value="ECO:0007669"/>
    <property type="project" value="InterPro"/>
</dbReference>
<dbReference type="SUPFAM" id="SSF101960">
    <property type="entry name" value="Stabilizer of iron transporter SufD"/>
    <property type="match status" value="1"/>
</dbReference>
<proteinExistence type="predicted"/>